<dbReference type="Proteomes" id="UP000063964">
    <property type="component" value="Chromosome"/>
</dbReference>
<dbReference type="InterPro" id="IPR007403">
    <property type="entry name" value="DUF456"/>
</dbReference>
<evidence type="ECO:0000313" key="3">
    <source>
        <dbReference type="Proteomes" id="UP000063964"/>
    </source>
</evidence>
<dbReference type="Pfam" id="PF04306">
    <property type="entry name" value="DUF456"/>
    <property type="match status" value="1"/>
</dbReference>
<reference evidence="3" key="1">
    <citation type="submission" date="2016-02" db="EMBL/GenBank/DDBJ databases">
        <authorList>
            <person name="Holder M.E."/>
            <person name="Ajami N.J."/>
            <person name="Petrosino J.F."/>
        </authorList>
    </citation>
    <scope>NUCLEOTIDE SEQUENCE [LARGE SCALE GENOMIC DNA]</scope>
    <source>
        <strain evidence="3">DSM 12838</strain>
    </source>
</reference>
<dbReference type="PANTHER" id="PTHR39165:SF1">
    <property type="entry name" value="DUF456 DOMAIN-CONTAINING PROTEIN"/>
    <property type="match status" value="1"/>
</dbReference>
<dbReference type="EMBL" id="CP014230">
    <property type="protein sequence ID" value="AMD92854.1"/>
    <property type="molecule type" value="Genomic_DNA"/>
</dbReference>
<organism evidence="2 3">
    <name type="scientific">Desulfomicrobium orale DSM 12838</name>
    <dbReference type="NCBI Taxonomy" id="888061"/>
    <lineage>
        <taxon>Bacteria</taxon>
        <taxon>Pseudomonadati</taxon>
        <taxon>Thermodesulfobacteriota</taxon>
        <taxon>Desulfovibrionia</taxon>
        <taxon>Desulfovibrionales</taxon>
        <taxon>Desulfomicrobiaceae</taxon>
        <taxon>Desulfomicrobium</taxon>
    </lineage>
</organism>
<dbReference type="RefSeq" id="WP_066605175.1">
    <property type="nucleotide sequence ID" value="NZ_CP014230.1"/>
</dbReference>
<dbReference type="PANTHER" id="PTHR39165">
    <property type="entry name" value="IG HYPOTHETICAL 17883"/>
    <property type="match status" value="1"/>
</dbReference>
<accession>A0A109W5Z4</accession>
<evidence type="ECO:0008006" key="4">
    <source>
        <dbReference type="Google" id="ProtNLM"/>
    </source>
</evidence>
<evidence type="ECO:0000313" key="2">
    <source>
        <dbReference type="EMBL" id="AMD92854.1"/>
    </source>
</evidence>
<feature type="transmembrane region" description="Helical" evidence="1">
    <location>
        <begin position="105"/>
        <end position="138"/>
    </location>
</feature>
<feature type="transmembrane region" description="Helical" evidence="1">
    <location>
        <begin position="158"/>
        <end position="176"/>
    </location>
</feature>
<keyword evidence="1" id="KW-0472">Membrane</keyword>
<name>A0A109W5Z4_9BACT</name>
<gene>
    <name evidence="2" type="ORF">AXF15_06875</name>
</gene>
<feature type="transmembrane region" description="Helical" evidence="1">
    <location>
        <begin position="65"/>
        <end position="85"/>
    </location>
</feature>
<keyword evidence="1" id="KW-0812">Transmembrane</keyword>
<keyword evidence="1" id="KW-1133">Transmembrane helix</keyword>
<dbReference type="STRING" id="888061.AXF15_06875"/>
<protein>
    <recommendedName>
        <fullName evidence="4">DUF456 domain-containing protein</fullName>
    </recommendedName>
</protein>
<dbReference type="KEGG" id="doa:AXF15_06875"/>
<keyword evidence="3" id="KW-1185">Reference proteome</keyword>
<proteinExistence type="predicted"/>
<evidence type="ECO:0000256" key="1">
    <source>
        <dbReference type="SAM" id="Phobius"/>
    </source>
</evidence>
<dbReference type="AlphaFoldDB" id="A0A109W5Z4"/>
<sequence>MVSRRGRNHKPEKMMALLASSLFCLLLVLAFATHLFSLPSNWLLLLIIAGWAAWQPEAHVSLARWIFLLGLAAAAEVMEFLGQYWSAGKYGASKAGNWGSLAGAIIGAFLGIPFFFGLGALPCALAGAYGGCLLVELWRKRPLYEAKKAATGALLGKIWGFAGKIAAGAVILYQGIQLA</sequence>